<evidence type="ECO:0000256" key="4">
    <source>
        <dbReference type="ARBA" id="ARBA00022803"/>
    </source>
</evidence>
<protein>
    <recommendedName>
        <fullName evidence="5">Tetratricopeptide repeat protein 29</fullName>
    </recommendedName>
</protein>
<gene>
    <name evidence="6" type="ORF">FOL47_009148</name>
</gene>
<proteinExistence type="predicted"/>
<name>A0A7J6MSA3_PERCH</name>
<dbReference type="EMBL" id="JAAPAO010000062">
    <property type="protein sequence ID" value="KAF4674465.1"/>
    <property type="molecule type" value="Genomic_DNA"/>
</dbReference>
<keyword evidence="4" id="KW-0802">TPR repeat</keyword>
<dbReference type="SUPFAM" id="SSF48452">
    <property type="entry name" value="TPR-like"/>
    <property type="match status" value="2"/>
</dbReference>
<keyword evidence="2" id="KW-0963">Cytoplasm</keyword>
<dbReference type="Gene3D" id="1.25.40.10">
    <property type="entry name" value="Tetratricopeptide repeat domain"/>
    <property type="match status" value="1"/>
</dbReference>
<evidence type="ECO:0000256" key="1">
    <source>
        <dbReference type="ARBA" id="ARBA00004496"/>
    </source>
</evidence>
<dbReference type="GO" id="GO:0005929">
    <property type="term" value="C:cilium"/>
    <property type="evidence" value="ECO:0007669"/>
    <property type="project" value="TreeGrafter"/>
</dbReference>
<dbReference type="Pfam" id="PF13181">
    <property type="entry name" value="TPR_8"/>
    <property type="match status" value="1"/>
</dbReference>
<dbReference type="Proteomes" id="UP000591131">
    <property type="component" value="Unassembled WGS sequence"/>
</dbReference>
<dbReference type="InterPro" id="IPR011990">
    <property type="entry name" value="TPR-like_helical_dom_sf"/>
</dbReference>
<dbReference type="PANTHER" id="PTHR46630:SF1">
    <property type="entry name" value="TETRATRICOPEPTIDE REPEAT PROTEIN 29"/>
    <property type="match status" value="1"/>
</dbReference>
<evidence type="ECO:0000313" key="6">
    <source>
        <dbReference type="EMBL" id="KAF4674465.1"/>
    </source>
</evidence>
<keyword evidence="7" id="KW-1185">Reference proteome</keyword>
<comment type="subcellular location">
    <subcellularLocation>
        <location evidence="1">Cytoplasm</location>
    </subcellularLocation>
</comment>
<evidence type="ECO:0000256" key="5">
    <source>
        <dbReference type="ARBA" id="ARBA00040665"/>
    </source>
</evidence>
<dbReference type="PANTHER" id="PTHR46630">
    <property type="entry name" value="TETRATRICOPEPTIDE REPEAT PROTEIN 29"/>
    <property type="match status" value="1"/>
</dbReference>
<dbReference type="InterPro" id="IPR051476">
    <property type="entry name" value="Bac_ResReg_Asp_Phosphatase"/>
</dbReference>
<dbReference type="GO" id="GO:0005737">
    <property type="term" value="C:cytoplasm"/>
    <property type="evidence" value="ECO:0007669"/>
    <property type="project" value="UniProtKB-SubCell"/>
</dbReference>
<evidence type="ECO:0000313" key="7">
    <source>
        <dbReference type="Proteomes" id="UP000591131"/>
    </source>
</evidence>
<keyword evidence="3" id="KW-0677">Repeat</keyword>
<sequence>MTEEGERIEEKSDNGKLAGHQMDVLTLDIQAENSSNTSVELTSKGHASSEDISLELLLGGYPQSFIDFTYFTQRDENSKMSVSSSTSVNLSYLSSGLSKAEEHLLGGQRLEALRQYSSLADYLHEEGDLPAALYFCNRSANLVDSECDASVASEAFYKLGSIKAELQDLMGAIVVLEHALDLASGPQQDAASVAPISYKIAADLATLYLRLAGDDDFFLGNPSEEIEQSSEELVVAGREWSPMGCYQRALECGKLSCDEAVEGAASYKLGVSMVEAGMFEEALPLQRRYLDISQHLGHLKNEAAARAELGKIYQKLGDRDAAIVELEHLEVVAEKAGEITLAADACLDLSVLLFNEEDRRATSLLEKYYNLASKAGDHGRQGNAAVLVGLARGYDKVPHVADIFQSNGDIYRLLDWKDASVITQ</sequence>
<dbReference type="AlphaFoldDB" id="A0A7J6MSA3"/>
<evidence type="ECO:0000256" key="2">
    <source>
        <dbReference type="ARBA" id="ARBA00022490"/>
    </source>
</evidence>
<accession>A0A7J6MSA3</accession>
<organism evidence="6 7">
    <name type="scientific">Perkinsus chesapeaki</name>
    <name type="common">Clam parasite</name>
    <name type="synonym">Perkinsus andrewsi</name>
    <dbReference type="NCBI Taxonomy" id="330153"/>
    <lineage>
        <taxon>Eukaryota</taxon>
        <taxon>Sar</taxon>
        <taxon>Alveolata</taxon>
        <taxon>Perkinsozoa</taxon>
        <taxon>Perkinsea</taxon>
        <taxon>Perkinsida</taxon>
        <taxon>Perkinsidae</taxon>
        <taxon>Perkinsus</taxon>
    </lineage>
</organism>
<comment type="caution">
    <text evidence="6">The sequence shown here is derived from an EMBL/GenBank/DDBJ whole genome shotgun (WGS) entry which is preliminary data.</text>
</comment>
<reference evidence="6 7" key="1">
    <citation type="submission" date="2020-04" db="EMBL/GenBank/DDBJ databases">
        <title>Perkinsus chesapeaki whole genome sequence.</title>
        <authorList>
            <person name="Bogema D.R."/>
        </authorList>
    </citation>
    <scope>NUCLEOTIDE SEQUENCE [LARGE SCALE GENOMIC DNA]</scope>
    <source>
        <strain evidence="6">ATCC PRA-425</strain>
    </source>
</reference>
<dbReference type="InterPro" id="IPR019734">
    <property type="entry name" value="TPR_rpt"/>
</dbReference>
<evidence type="ECO:0000256" key="3">
    <source>
        <dbReference type="ARBA" id="ARBA00022737"/>
    </source>
</evidence>
<dbReference type="GO" id="GO:0003341">
    <property type="term" value="P:cilium movement"/>
    <property type="evidence" value="ECO:0007669"/>
    <property type="project" value="TreeGrafter"/>
</dbReference>
<dbReference type="OrthoDB" id="626167at2759"/>